<keyword evidence="2" id="KW-0560">Oxidoreductase</keyword>
<keyword evidence="4" id="KW-1185">Reference proteome</keyword>
<evidence type="ECO:0000256" key="1">
    <source>
        <dbReference type="ARBA" id="ARBA00006056"/>
    </source>
</evidence>
<dbReference type="Gene3D" id="3.30.1370.60">
    <property type="entry name" value="Hypothetical oxidoreductase yiak, domain 2"/>
    <property type="match status" value="1"/>
</dbReference>
<dbReference type="Gene3D" id="1.10.1530.10">
    <property type="match status" value="1"/>
</dbReference>
<comment type="caution">
    <text evidence="3">The sequence shown here is derived from an EMBL/GenBank/DDBJ whole genome shotgun (WGS) entry which is preliminary data.</text>
</comment>
<sequence>MAEPGESVVEKAEMRRFMMDCLAKAGADHGHAEQLAEVLVEGDYRGHYSHGLNRLGMYVSDLEKKVCKGSGEPEILKERAGTAWVDGHNLLGPVVGNFCIDLAVKKAKEAGVGWVVAKGSNHFGIAAWYSMRAMKEGMMGLSFTNTSPISYPTRSAKPALGTNPLSLAAAGNAEDSFVLDMATTTVAVGKIEIAARKEMQVPETWGVAAGGKHTTDPQEILDGGGVLPLGGPELSGGYKGYGLAALVEIFCGIMGGAHWGPNVRRWMSTSGDADLGQCFIAVDPEAFAPGFPDRMQQFMDTMRGLPEADEGKAVEVAGDSEKRHEQLCDRLGGISYHPNQIKFAHELADKLGVEPPRLVQRD</sequence>
<evidence type="ECO:0000313" key="4">
    <source>
        <dbReference type="Proteomes" id="UP001177023"/>
    </source>
</evidence>
<gene>
    <name evidence="3" type="ORF">MSPICULIGERA_LOCUS19839</name>
</gene>
<name>A0AA36D8J6_9BILA</name>
<dbReference type="PANTHER" id="PTHR11091:SF0">
    <property type="entry name" value="MALATE DEHYDROGENASE"/>
    <property type="match status" value="1"/>
</dbReference>
<accession>A0AA36D8J6</accession>
<feature type="non-terminal residue" evidence="3">
    <location>
        <position position="362"/>
    </location>
</feature>
<reference evidence="3" key="1">
    <citation type="submission" date="2023-06" db="EMBL/GenBank/DDBJ databases">
        <authorList>
            <person name="Delattre M."/>
        </authorList>
    </citation>
    <scope>NUCLEOTIDE SEQUENCE</scope>
    <source>
        <strain evidence="3">AF72</strain>
    </source>
</reference>
<dbReference type="InterPro" id="IPR043144">
    <property type="entry name" value="Mal/L-sulf/L-lact_DH-like_ah"/>
</dbReference>
<organism evidence="3 4">
    <name type="scientific">Mesorhabditis spiculigera</name>
    <dbReference type="NCBI Taxonomy" id="96644"/>
    <lineage>
        <taxon>Eukaryota</taxon>
        <taxon>Metazoa</taxon>
        <taxon>Ecdysozoa</taxon>
        <taxon>Nematoda</taxon>
        <taxon>Chromadorea</taxon>
        <taxon>Rhabditida</taxon>
        <taxon>Rhabditina</taxon>
        <taxon>Rhabditomorpha</taxon>
        <taxon>Rhabditoidea</taxon>
        <taxon>Rhabditidae</taxon>
        <taxon>Mesorhabditinae</taxon>
        <taxon>Mesorhabditis</taxon>
    </lineage>
</organism>
<comment type="similarity">
    <text evidence="1">Belongs to the LDH2/MDH2 oxidoreductase family.</text>
</comment>
<evidence type="ECO:0008006" key="5">
    <source>
        <dbReference type="Google" id="ProtNLM"/>
    </source>
</evidence>
<dbReference type="PANTHER" id="PTHR11091">
    <property type="entry name" value="OXIDOREDUCTASE-RELATED"/>
    <property type="match status" value="1"/>
</dbReference>
<dbReference type="InterPro" id="IPR043143">
    <property type="entry name" value="Mal/L-sulf/L-lact_DH-like_NADP"/>
</dbReference>
<proteinExistence type="inferred from homology"/>
<dbReference type="EMBL" id="CATQJA010002663">
    <property type="protein sequence ID" value="CAJ0581684.1"/>
    <property type="molecule type" value="Genomic_DNA"/>
</dbReference>
<dbReference type="GO" id="GO:0016491">
    <property type="term" value="F:oxidoreductase activity"/>
    <property type="evidence" value="ECO:0007669"/>
    <property type="project" value="UniProtKB-KW"/>
</dbReference>
<dbReference type="AlphaFoldDB" id="A0AA36D8J6"/>
<protein>
    <recommendedName>
        <fullName evidence="5">Malate dehydrogenase</fullName>
    </recommendedName>
</protein>
<dbReference type="SUPFAM" id="SSF89733">
    <property type="entry name" value="L-sulfolactate dehydrogenase-like"/>
    <property type="match status" value="1"/>
</dbReference>
<evidence type="ECO:0000313" key="3">
    <source>
        <dbReference type="EMBL" id="CAJ0581684.1"/>
    </source>
</evidence>
<dbReference type="InterPro" id="IPR003767">
    <property type="entry name" value="Malate/L-lactate_DH-like"/>
</dbReference>
<dbReference type="Pfam" id="PF02615">
    <property type="entry name" value="Ldh_2"/>
    <property type="match status" value="1"/>
</dbReference>
<dbReference type="InterPro" id="IPR036111">
    <property type="entry name" value="Mal/L-sulfo/L-lacto_DH-like_sf"/>
</dbReference>
<evidence type="ECO:0000256" key="2">
    <source>
        <dbReference type="ARBA" id="ARBA00023002"/>
    </source>
</evidence>
<dbReference type="Proteomes" id="UP001177023">
    <property type="component" value="Unassembled WGS sequence"/>
</dbReference>